<gene>
    <name evidence="2" type="ORF">UFB30_11175</name>
</gene>
<sequence length="229" mass="27352">MSKKRLQDIQKEMDKLQATGEDIELQVKMLKSQAHEKRQERYSLMKKDFAKNKEEIFKLDKEEKELWDSVNSLNDFKEELEKEKEEKTKVLVFEAVEIRSQMEKKLKEDQQKVIQDLLKKKYMYLVEIEKTVKKNRSKNAQELEEVNEFILEYGNAKMLPRGQYTEKTLSIETGYGRKNLPSHMVSSDDYSTLFGREDQQNFSYRLFKETGEIELDSTQAQKKLRELKK</sequence>
<evidence type="ECO:0000313" key="3">
    <source>
        <dbReference type="Proteomes" id="UP001292084"/>
    </source>
</evidence>
<dbReference type="EMBL" id="JAXQNN010000003">
    <property type="protein sequence ID" value="MDZ5712788.1"/>
    <property type="molecule type" value="Genomic_DNA"/>
</dbReference>
<accession>A0ABU5KNE7</accession>
<feature type="coiled-coil region" evidence="1">
    <location>
        <begin position="6"/>
        <end position="33"/>
    </location>
</feature>
<keyword evidence="3" id="KW-1185">Reference proteome</keyword>
<comment type="caution">
    <text evidence="2">The sequence shown here is derived from an EMBL/GenBank/DDBJ whole genome shotgun (WGS) entry which is preliminary data.</text>
</comment>
<organism evidence="2 3">
    <name type="scientific">Jeotgalibacillus haloalkalitolerans</name>
    <dbReference type="NCBI Taxonomy" id="3104292"/>
    <lineage>
        <taxon>Bacteria</taxon>
        <taxon>Bacillati</taxon>
        <taxon>Bacillota</taxon>
        <taxon>Bacilli</taxon>
        <taxon>Bacillales</taxon>
        <taxon>Caryophanaceae</taxon>
        <taxon>Jeotgalibacillus</taxon>
    </lineage>
</organism>
<reference evidence="2 3" key="1">
    <citation type="submission" date="2023-12" db="EMBL/GenBank/DDBJ databases">
        <title>Jeotgalibacillus haloalkaliphilus sp. nov., a novel salt-tolerant bacteria, isolated from the estuary of the Fenhe River into the Yellow River.</title>
        <authorList>
            <person name="Li Y."/>
        </authorList>
    </citation>
    <scope>NUCLEOTIDE SEQUENCE [LARGE SCALE GENOMIC DNA]</scope>
    <source>
        <strain evidence="2 3">HH7-29</strain>
    </source>
</reference>
<name>A0ABU5KNE7_9BACL</name>
<evidence type="ECO:0000256" key="1">
    <source>
        <dbReference type="SAM" id="Coils"/>
    </source>
</evidence>
<dbReference type="Proteomes" id="UP001292084">
    <property type="component" value="Unassembled WGS sequence"/>
</dbReference>
<protein>
    <submittedName>
        <fullName evidence="2">Uncharacterized protein</fullName>
    </submittedName>
</protein>
<keyword evidence="1" id="KW-0175">Coiled coil</keyword>
<dbReference type="RefSeq" id="WP_322421768.1">
    <property type="nucleotide sequence ID" value="NZ_JAXQNN010000003.1"/>
</dbReference>
<evidence type="ECO:0000313" key="2">
    <source>
        <dbReference type="EMBL" id="MDZ5712788.1"/>
    </source>
</evidence>
<proteinExistence type="predicted"/>